<dbReference type="InterPro" id="IPR006157">
    <property type="entry name" value="FolB_dom"/>
</dbReference>
<dbReference type="NCBIfam" id="TIGR00526">
    <property type="entry name" value="folB_dom"/>
    <property type="match status" value="2"/>
</dbReference>
<dbReference type="PANTHER" id="PTHR42844">
    <property type="entry name" value="DIHYDRONEOPTERIN ALDOLASE 1-RELATED"/>
    <property type="match status" value="1"/>
</dbReference>
<keyword evidence="5" id="KW-0289">Folate biosynthesis</keyword>
<evidence type="ECO:0000256" key="2">
    <source>
        <dbReference type="ARBA" id="ARBA00005013"/>
    </source>
</evidence>
<evidence type="ECO:0000313" key="9">
    <source>
        <dbReference type="EMBL" id="KAF2105001.1"/>
    </source>
</evidence>
<evidence type="ECO:0000256" key="3">
    <source>
        <dbReference type="ARBA" id="ARBA00005708"/>
    </source>
</evidence>
<dbReference type="SMART" id="SM00905">
    <property type="entry name" value="FolB"/>
    <property type="match status" value="2"/>
</dbReference>
<sequence>MAFEWLRTKDEHSVRFSQPTEDTIFLRNLTLSAIVGLDAWHREGREQPVVIDLRVSYDLRAAGASDAVSDTVSYSTIAKQLRATAAENSENGGNIYDLSMKILEDILDVVDPKSETTEDQTQHDVYIGIRLPRASLLAEGGIGYSYAVTKATRYNLRDYSDKFFVDGIKIPCIIGVNPHERLQKQNVIVDLTFWVVSTHENGLFRDYGAIIQKITDGIGNSSYQTLEALAAFIVNVAFLTSGFQALTVSVQKPSAIIDVAGSGVEITRDRSSFEGSSGSRRNESI</sequence>
<evidence type="ECO:0000256" key="5">
    <source>
        <dbReference type="ARBA" id="ARBA00022909"/>
    </source>
</evidence>
<gene>
    <name evidence="9" type="ORF">NA57DRAFT_51787</name>
</gene>
<evidence type="ECO:0000256" key="6">
    <source>
        <dbReference type="ARBA" id="ARBA00023239"/>
    </source>
</evidence>
<dbReference type="AlphaFoldDB" id="A0A9P4IVF5"/>
<dbReference type="EMBL" id="ML978121">
    <property type="protein sequence ID" value="KAF2105001.1"/>
    <property type="molecule type" value="Genomic_DNA"/>
</dbReference>
<comment type="similarity">
    <text evidence="3">Belongs to the DHNA family.</text>
</comment>
<dbReference type="Pfam" id="PF02152">
    <property type="entry name" value="FolB"/>
    <property type="match status" value="2"/>
</dbReference>
<proteinExistence type="inferred from homology"/>
<evidence type="ECO:0000259" key="8">
    <source>
        <dbReference type="SMART" id="SM00905"/>
    </source>
</evidence>
<accession>A0A9P4IVF5</accession>
<keyword evidence="10" id="KW-1185">Reference proteome</keyword>
<dbReference type="InterPro" id="IPR043133">
    <property type="entry name" value="GTP-CH-I_C/QueF"/>
</dbReference>
<organism evidence="9 10">
    <name type="scientific">Rhizodiscina lignyota</name>
    <dbReference type="NCBI Taxonomy" id="1504668"/>
    <lineage>
        <taxon>Eukaryota</taxon>
        <taxon>Fungi</taxon>
        <taxon>Dikarya</taxon>
        <taxon>Ascomycota</taxon>
        <taxon>Pezizomycotina</taxon>
        <taxon>Dothideomycetes</taxon>
        <taxon>Pleosporomycetidae</taxon>
        <taxon>Aulographales</taxon>
        <taxon>Rhizodiscinaceae</taxon>
        <taxon>Rhizodiscina</taxon>
    </lineage>
</organism>
<dbReference type="InterPro" id="IPR006156">
    <property type="entry name" value="Dihydroneopterin_aldolase"/>
</dbReference>
<dbReference type="GO" id="GO:0046656">
    <property type="term" value="P:folic acid biosynthetic process"/>
    <property type="evidence" value="ECO:0007669"/>
    <property type="project" value="UniProtKB-KW"/>
</dbReference>
<comment type="caution">
    <text evidence="9">The sequence shown here is derived from an EMBL/GenBank/DDBJ whole genome shotgun (WGS) entry which is preliminary data.</text>
</comment>
<feature type="domain" description="Dihydroneopterin aldolase/epimerase" evidence="8">
    <location>
        <begin position="24"/>
        <end position="148"/>
    </location>
</feature>
<dbReference type="PANTHER" id="PTHR42844:SF1">
    <property type="entry name" value="DIHYDRONEOPTERIN ALDOLASE 1-RELATED"/>
    <property type="match status" value="1"/>
</dbReference>
<keyword evidence="6" id="KW-0456">Lyase</keyword>
<evidence type="ECO:0000256" key="7">
    <source>
        <dbReference type="ARBA" id="ARBA00032903"/>
    </source>
</evidence>
<dbReference type="Proteomes" id="UP000799772">
    <property type="component" value="Unassembled WGS sequence"/>
</dbReference>
<feature type="domain" description="Dihydroneopterin aldolase/epimerase" evidence="8">
    <location>
        <begin position="163"/>
        <end position="268"/>
    </location>
</feature>
<protein>
    <recommendedName>
        <fullName evidence="4">dihydroneopterin aldolase</fullName>
        <ecNumber evidence="4">4.1.2.25</ecNumber>
    </recommendedName>
    <alternativeName>
        <fullName evidence="7">7,8-dihydroneopterin aldolase</fullName>
    </alternativeName>
</protein>
<dbReference type="EC" id="4.1.2.25" evidence="4"/>
<dbReference type="SUPFAM" id="SSF55620">
    <property type="entry name" value="Tetrahydrobiopterin biosynthesis enzymes-like"/>
    <property type="match status" value="2"/>
</dbReference>
<name>A0A9P4IVF5_9PEZI</name>
<evidence type="ECO:0000256" key="4">
    <source>
        <dbReference type="ARBA" id="ARBA00013043"/>
    </source>
</evidence>
<dbReference type="GO" id="GO:0005737">
    <property type="term" value="C:cytoplasm"/>
    <property type="evidence" value="ECO:0007669"/>
    <property type="project" value="TreeGrafter"/>
</dbReference>
<evidence type="ECO:0000313" key="10">
    <source>
        <dbReference type="Proteomes" id="UP000799772"/>
    </source>
</evidence>
<dbReference type="Gene3D" id="3.30.1130.10">
    <property type="match status" value="2"/>
</dbReference>
<comment type="catalytic activity">
    <reaction evidence="1">
        <text>7,8-dihydroneopterin = 6-hydroxymethyl-7,8-dihydropterin + glycolaldehyde</text>
        <dbReference type="Rhea" id="RHEA:10540"/>
        <dbReference type="ChEBI" id="CHEBI:17001"/>
        <dbReference type="ChEBI" id="CHEBI:17071"/>
        <dbReference type="ChEBI" id="CHEBI:44841"/>
        <dbReference type="EC" id="4.1.2.25"/>
    </reaction>
</comment>
<evidence type="ECO:0000256" key="1">
    <source>
        <dbReference type="ARBA" id="ARBA00001353"/>
    </source>
</evidence>
<dbReference type="GO" id="GO:0004150">
    <property type="term" value="F:dihydroneopterin aldolase activity"/>
    <property type="evidence" value="ECO:0007669"/>
    <property type="project" value="UniProtKB-EC"/>
</dbReference>
<dbReference type="OrthoDB" id="5425486at2759"/>
<comment type="pathway">
    <text evidence="2">Cofactor biosynthesis; tetrahydrofolate biosynthesis; 2-amino-4-hydroxy-6-hydroxymethyl-7,8-dihydropteridine diphosphate from 7,8-dihydroneopterin triphosphate: step 3/4.</text>
</comment>
<reference evidence="9" key="1">
    <citation type="journal article" date="2020" name="Stud. Mycol.">
        <title>101 Dothideomycetes genomes: a test case for predicting lifestyles and emergence of pathogens.</title>
        <authorList>
            <person name="Haridas S."/>
            <person name="Albert R."/>
            <person name="Binder M."/>
            <person name="Bloem J."/>
            <person name="Labutti K."/>
            <person name="Salamov A."/>
            <person name="Andreopoulos B."/>
            <person name="Baker S."/>
            <person name="Barry K."/>
            <person name="Bills G."/>
            <person name="Bluhm B."/>
            <person name="Cannon C."/>
            <person name="Castanera R."/>
            <person name="Culley D."/>
            <person name="Daum C."/>
            <person name="Ezra D."/>
            <person name="Gonzalez J."/>
            <person name="Henrissat B."/>
            <person name="Kuo A."/>
            <person name="Liang C."/>
            <person name="Lipzen A."/>
            <person name="Lutzoni F."/>
            <person name="Magnuson J."/>
            <person name="Mondo S."/>
            <person name="Nolan M."/>
            <person name="Ohm R."/>
            <person name="Pangilinan J."/>
            <person name="Park H.-J."/>
            <person name="Ramirez L."/>
            <person name="Alfaro M."/>
            <person name="Sun H."/>
            <person name="Tritt A."/>
            <person name="Yoshinaga Y."/>
            <person name="Zwiers L.-H."/>
            <person name="Turgeon B."/>
            <person name="Goodwin S."/>
            <person name="Spatafora J."/>
            <person name="Crous P."/>
            <person name="Grigoriev I."/>
        </authorList>
    </citation>
    <scope>NUCLEOTIDE SEQUENCE</scope>
    <source>
        <strain evidence="9">CBS 133067</strain>
    </source>
</reference>